<dbReference type="GO" id="GO:0055085">
    <property type="term" value="P:transmembrane transport"/>
    <property type="evidence" value="ECO:0007669"/>
    <property type="project" value="InterPro"/>
</dbReference>
<evidence type="ECO:0000256" key="5">
    <source>
        <dbReference type="ARBA" id="ARBA00022692"/>
    </source>
</evidence>
<keyword evidence="10" id="KW-1185">Reference proteome</keyword>
<keyword evidence="4" id="KW-1003">Cell membrane</keyword>
<evidence type="ECO:0000256" key="8">
    <source>
        <dbReference type="SAM" id="Phobius"/>
    </source>
</evidence>
<proteinExistence type="inferred from homology"/>
<feature type="transmembrane region" description="Helical" evidence="8">
    <location>
        <begin position="57"/>
        <end position="78"/>
    </location>
</feature>
<comment type="subcellular location">
    <subcellularLocation>
        <location evidence="1">Cell membrane</location>
        <topology evidence="1">Multi-pass membrane protein</topology>
    </subcellularLocation>
</comment>
<reference evidence="9 10" key="1">
    <citation type="journal article" date="2010" name="Stand. Genomic Sci.">
        <title>Complete genome sequence of Meiothermus silvanus type strain (VI-R2).</title>
        <authorList>
            <person name="Sikorski J."/>
            <person name="Tindall B.J."/>
            <person name="Lowry S."/>
            <person name="Lucas S."/>
            <person name="Nolan M."/>
            <person name="Copeland A."/>
            <person name="Glavina Del Rio T."/>
            <person name="Tice H."/>
            <person name="Cheng J.F."/>
            <person name="Han C."/>
            <person name="Pitluck S."/>
            <person name="Liolios K."/>
            <person name="Ivanova N."/>
            <person name="Mavromatis K."/>
            <person name="Mikhailova N."/>
            <person name="Pati A."/>
            <person name="Goodwin L."/>
            <person name="Chen A."/>
            <person name="Palaniappan K."/>
            <person name="Land M."/>
            <person name="Hauser L."/>
            <person name="Chang Y.J."/>
            <person name="Jeffries C.D."/>
            <person name="Rohde M."/>
            <person name="Goker M."/>
            <person name="Woyke T."/>
            <person name="Bristow J."/>
            <person name="Eisen J.A."/>
            <person name="Markowitz V."/>
            <person name="Hugenholtz P."/>
            <person name="Kyrpides N.C."/>
            <person name="Klenk H.P."/>
            <person name="Lapidus A."/>
        </authorList>
    </citation>
    <scope>NUCLEOTIDE SEQUENCE [LARGE SCALE GENOMIC DNA]</scope>
    <source>
        <strain evidence="10">ATCC 700542 / DSM 9946 / VI-R2</strain>
    </source>
</reference>
<accession>D7BH15</accession>
<dbReference type="PANTHER" id="PTHR36838:SF1">
    <property type="entry name" value="SLR1864 PROTEIN"/>
    <property type="match status" value="1"/>
</dbReference>
<dbReference type="STRING" id="526227.Mesil_1994"/>
<evidence type="ECO:0000313" key="10">
    <source>
        <dbReference type="Proteomes" id="UP000001916"/>
    </source>
</evidence>
<dbReference type="InterPro" id="IPR004776">
    <property type="entry name" value="Mem_transp_PIN-like"/>
</dbReference>
<evidence type="ECO:0000256" key="2">
    <source>
        <dbReference type="ARBA" id="ARBA00010145"/>
    </source>
</evidence>
<gene>
    <name evidence="9" type="ordered locus">Mesil_1994</name>
</gene>
<dbReference type="KEGG" id="msv:Mesil_1994"/>
<evidence type="ECO:0000256" key="1">
    <source>
        <dbReference type="ARBA" id="ARBA00004651"/>
    </source>
</evidence>
<feature type="transmembrane region" description="Helical" evidence="8">
    <location>
        <begin position="258"/>
        <end position="277"/>
    </location>
</feature>
<comment type="similarity">
    <text evidence="2">Belongs to the auxin efflux carrier (TC 2.A.69) family.</text>
</comment>
<evidence type="ECO:0000256" key="6">
    <source>
        <dbReference type="ARBA" id="ARBA00022989"/>
    </source>
</evidence>
<protein>
    <submittedName>
        <fullName evidence="9">Auxin Efflux Carrier</fullName>
    </submittedName>
</protein>
<keyword evidence="5 8" id="KW-0812">Transmembrane</keyword>
<evidence type="ECO:0000313" key="9">
    <source>
        <dbReference type="EMBL" id="ADH63868.1"/>
    </source>
</evidence>
<evidence type="ECO:0000256" key="7">
    <source>
        <dbReference type="ARBA" id="ARBA00023136"/>
    </source>
</evidence>
<keyword evidence="3" id="KW-0813">Transport</keyword>
<feature type="transmembrane region" description="Helical" evidence="8">
    <location>
        <begin position="33"/>
        <end position="51"/>
    </location>
</feature>
<organism evidence="9 10">
    <name type="scientific">Allomeiothermus silvanus (strain ATCC 700542 / DSM 9946 / NBRC 106475 / NCIMB 13440 / VI-R2)</name>
    <name type="common">Thermus silvanus</name>
    <dbReference type="NCBI Taxonomy" id="526227"/>
    <lineage>
        <taxon>Bacteria</taxon>
        <taxon>Thermotogati</taxon>
        <taxon>Deinococcota</taxon>
        <taxon>Deinococci</taxon>
        <taxon>Thermales</taxon>
        <taxon>Thermaceae</taxon>
        <taxon>Allomeiothermus</taxon>
    </lineage>
</organism>
<dbReference type="InterPro" id="IPR038770">
    <property type="entry name" value="Na+/solute_symporter_sf"/>
</dbReference>
<dbReference type="Proteomes" id="UP000001916">
    <property type="component" value="Chromosome"/>
</dbReference>
<dbReference type="GO" id="GO:0005886">
    <property type="term" value="C:plasma membrane"/>
    <property type="evidence" value="ECO:0007669"/>
    <property type="project" value="UniProtKB-SubCell"/>
</dbReference>
<feature type="transmembrane region" description="Helical" evidence="8">
    <location>
        <begin position="230"/>
        <end position="251"/>
    </location>
</feature>
<evidence type="ECO:0000256" key="4">
    <source>
        <dbReference type="ARBA" id="ARBA00022475"/>
    </source>
</evidence>
<feature type="transmembrane region" description="Helical" evidence="8">
    <location>
        <begin position="190"/>
        <end position="210"/>
    </location>
</feature>
<keyword evidence="7 8" id="KW-0472">Membrane</keyword>
<feature type="transmembrane region" description="Helical" evidence="8">
    <location>
        <begin position="151"/>
        <end position="170"/>
    </location>
</feature>
<feature type="transmembrane region" description="Helical" evidence="8">
    <location>
        <begin position="121"/>
        <end position="139"/>
    </location>
</feature>
<keyword evidence="6 8" id="KW-1133">Transmembrane helix</keyword>
<dbReference type="EMBL" id="CP002042">
    <property type="protein sequence ID" value="ADH63868.1"/>
    <property type="molecule type" value="Genomic_DNA"/>
</dbReference>
<dbReference type="Pfam" id="PF03547">
    <property type="entry name" value="Mem_trans"/>
    <property type="match status" value="2"/>
</dbReference>
<dbReference type="Gene3D" id="1.20.1530.20">
    <property type="match status" value="2"/>
</dbReference>
<feature type="transmembrane region" description="Helical" evidence="8">
    <location>
        <begin position="6"/>
        <end position="21"/>
    </location>
</feature>
<feature type="transmembrane region" description="Helical" evidence="8">
    <location>
        <begin position="289"/>
        <end position="309"/>
    </location>
</feature>
<dbReference type="PANTHER" id="PTHR36838">
    <property type="entry name" value="AUXIN EFFLUX CARRIER FAMILY PROTEIN"/>
    <property type="match status" value="1"/>
</dbReference>
<dbReference type="HOGENOM" id="CLU_056175_4_0_0"/>
<dbReference type="AlphaFoldDB" id="D7BH15"/>
<evidence type="ECO:0000256" key="3">
    <source>
        <dbReference type="ARBA" id="ARBA00022448"/>
    </source>
</evidence>
<sequence>MLLSTVIPVGLIVFLGFYVGKRFDLDLPTLSRLSIYVLVPALIFDAMYRAQLNGSSVLGLSLAFFIAYGVLYLLTLGISRALHLSRDLQKSLVAMATFPNSGNMGLPMAQLAFGVAGYERAMVVFVASSVLMFGLGPAFLKGGGLLQSLTFTLRLPLFWALAAGLGLRALEALFPPLGEFVRATKLDQGVHLLGQACIPVLLLSLGMQIAQSPLPWSGPLGTARVLAFELLGSFLRLIAAPTLTYGVGLLLRLSPLDLQVLVLQSAMSVAVNAFMMVREFGGDAKKTAGGVVLSTVLAFVTIPLVLWMVGVR</sequence>
<dbReference type="eggNOG" id="COG0679">
    <property type="taxonomic scope" value="Bacteria"/>
</dbReference>
<name>D7BH15_ALLS1</name>